<dbReference type="AlphaFoldDB" id="A0A4R5YG18"/>
<dbReference type="Proteomes" id="UP000295633">
    <property type="component" value="Unassembled WGS sequence"/>
</dbReference>
<dbReference type="EMBL" id="SMZX01000002">
    <property type="protein sequence ID" value="TDL43953.1"/>
    <property type="molecule type" value="Genomic_DNA"/>
</dbReference>
<gene>
    <name evidence="1" type="ORF">E2R54_12310</name>
</gene>
<sequence length="309" mass="33595">MGSIARDQFLRSYRAIAEAMAESAVRNQNDVGDMLRRGLAISTFNILENFVEQRIGELALRVNGGHLSFSDLPDKLAQRAVENVLVVAAKRAFRLDKAELLALGKEVGGSLSSVAGPLMVSPMTWLWTGSNMGHADLDDALRALHVSDVYASLRQITGRCGYSVKDANGKPIDLRDALKGVAEERHNSAHNSGHKVSVMVLSSNLSVVKRVALGFDALASRAALALRRADAGYLSDVKWTSPDRIVIRSVRERNRDFAEMLEGRSIAVTVKKGQDELIKLAASHCDDSNLLLVQSRSSEVDGWAYPAAD</sequence>
<name>A0A4R5YG18_9MICO</name>
<accession>A0A4R5YG18</accession>
<protein>
    <submittedName>
        <fullName evidence="1">Uncharacterized protein</fullName>
    </submittedName>
</protein>
<dbReference type="RefSeq" id="WP_133399933.1">
    <property type="nucleotide sequence ID" value="NZ_SMZX01000002.1"/>
</dbReference>
<evidence type="ECO:0000313" key="1">
    <source>
        <dbReference type="EMBL" id="TDL43953.1"/>
    </source>
</evidence>
<evidence type="ECO:0000313" key="2">
    <source>
        <dbReference type="Proteomes" id="UP000295633"/>
    </source>
</evidence>
<reference evidence="1 2" key="1">
    <citation type="submission" date="2019-03" db="EMBL/GenBank/DDBJ databases">
        <title>Genome Sequencing and Assembly of Various Microbes Isolated from Partially Reclaimed Soil and Acid Mine Drainage (AMD) Site.</title>
        <authorList>
            <person name="Steinbock B."/>
            <person name="Bechtold R."/>
            <person name="Sevigny J.L."/>
            <person name="Thomas D."/>
            <person name="Cuthill L.R."/>
            <person name="Aveiro Johannsen E.J."/>
            <person name="Thomas K."/>
            <person name="Ghosh A."/>
        </authorList>
    </citation>
    <scope>NUCLEOTIDE SEQUENCE [LARGE SCALE GENOMIC DNA]</scope>
    <source>
        <strain evidence="1 2">F-B2</strain>
    </source>
</reference>
<comment type="caution">
    <text evidence="1">The sequence shown here is derived from an EMBL/GenBank/DDBJ whole genome shotgun (WGS) entry which is preliminary data.</text>
</comment>
<organism evidence="1 2">
    <name type="scientific">Microbacterium oleivorans</name>
    <dbReference type="NCBI Taxonomy" id="273677"/>
    <lineage>
        <taxon>Bacteria</taxon>
        <taxon>Bacillati</taxon>
        <taxon>Actinomycetota</taxon>
        <taxon>Actinomycetes</taxon>
        <taxon>Micrococcales</taxon>
        <taxon>Microbacteriaceae</taxon>
        <taxon>Microbacterium</taxon>
    </lineage>
</organism>
<proteinExistence type="predicted"/>